<evidence type="ECO:0000256" key="1">
    <source>
        <dbReference type="PIRSR" id="PIRSR000390-1"/>
    </source>
</evidence>
<sequence length="376" mass="42078">MIQMNDLALQYKRLKSDIDKRIDNVLNHGRFIMGPEVHELEEKLAKYTGVKHAITCSSGTDALLLALMAWGIGHGDAVFTTPFTFISTSEVITLLGATPVFVDIDERTYNIDPELLEEAIRKTLNEGKLTPKAVIPVDLFGLPSDYESIEKTASKYNIKVLEDAAQSFGSRYKEKRGGSFGDAGCTSFFPAKPLGCYGDGGAILTNDTILSDNLKSLRVHGKGSNKYDNVRTGINGRLDTIQAAILLGKLSVFDEEIRLRNEIAKEYSNELKDIVTIPEIPKDYISAWAQYSVLAKSPEERERFINHLEDKGIKTAIYYQKPLHLQEVYKKLGYGIGDFCIAEDISKRIFSLPMYPYLSKDKLGYIINTLKTIKEL</sequence>
<evidence type="ECO:0000313" key="4">
    <source>
        <dbReference type="EMBL" id="QUH30218.1"/>
    </source>
</evidence>
<gene>
    <name evidence="4" type="ORF">HYG85_15415</name>
</gene>
<dbReference type="PANTHER" id="PTHR30244:SF42">
    <property type="entry name" value="UDP-2-ACETAMIDO-2-DEOXY-3-OXO-D-GLUCURONATE AMINOTRANSFERASE"/>
    <property type="match status" value="1"/>
</dbReference>
<dbReference type="PANTHER" id="PTHR30244">
    <property type="entry name" value="TRANSAMINASE"/>
    <property type="match status" value="1"/>
</dbReference>
<comment type="similarity">
    <text evidence="3">Belongs to the DegT/DnrJ/EryC1 family.</text>
</comment>
<dbReference type="CDD" id="cd00616">
    <property type="entry name" value="AHBA_syn"/>
    <property type="match status" value="1"/>
</dbReference>
<accession>A0A8J8SCU6</accession>
<keyword evidence="4" id="KW-0808">Transferase</keyword>
<organism evidence="4 5">
    <name type="scientific">Vallitalea guaymasensis</name>
    <dbReference type="NCBI Taxonomy" id="1185412"/>
    <lineage>
        <taxon>Bacteria</taxon>
        <taxon>Bacillati</taxon>
        <taxon>Bacillota</taxon>
        <taxon>Clostridia</taxon>
        <taxon>Lachnospirales</taxon>
        <taxon>Vallitaleaceae</taxon>
        <taxon>Vallitalea</taxon>
    </lineage>
</organism>
<name>A0A8J8SCU6_9FIRM</name>
<dbReference type="PIRSF" id="PIRSF000390">
    <property type="entry name" value="PLP_StrS"/>
    <property type="match status" value="1"/>
</dbReference>
<feature type="active site" description="Proton acceptor" evidence="1">
    <location>
        <position position="192"/>
    </location>
</feature>
<dbReference type="InterPro" id="IPR000653">
    <property type="entry name" value="DegT/StrS_aminotransferase"/>
</dbReference>
<proteinExistence type="inferred from homology"/>
<protein>
    <submittedName>
        <fullName evidence="4">DegT/DnrJ/EryC1/StrS family aminotransferase</fullName>
    </submittedName>
</protein>
<dbReference type="Proteomes" id="UP000677305">
    <property type="component" value="Chromosome"/>
</dbReference>
<dbReference type="Pfam" id="PF01041">
    <property type="entry name" value="DegT_DnrJ_EryC1"/>
    <property type="match status" value="1"/>
</dbReference>
<evidence type="ECO:0000256" key="3">
    <source>
        <dbReference type="RuleBase" id="RU004508"/>
    </source>
</evidence>
<dbReference type="AlphaFoldDB" id="A0A8J8SCU6"/>
<dbReference type="Gene3D" id="3.40.640.10">
    <property type="entry name" value="Type I PLP-dependent aspartate aminotransferase-like (Major domain)"/>
    <property type="match status" value="1"/>
</dbReference>
<dbReference type="GO" id="GO:0008483">
    <property type="term" value="F:transaminase activity"/>
    <property type="evidence" value="ECO:0007669"/>
    <property type="project" value="UniProtKB-KW"/>
</dbReference>
<keyword evidence="4" id="KW-0032">Aminotransferase</keyword>
<feature type="modified residue" description="N6-(pyridoxal phosphate)lysine" evidence="2">
    <location>
        <position position="192"/>
    </location>
</feature>
<dbReference type="RefSeq" id="WP_276515003.1">
    <property type="nucleotide sequence ID" value="NZ_CP058561.1"/>
</dbReference>
<evidence type="ECO:0000313" key="5">
    <source>
        <dbReference type="Proteomes" id="UP000677305"/>
    </source>
</evidence>
<dbReference type="Gene3D" id="3.90.1150.10">
    <property type="entry name" value="Aspartate Aminotransferase, domain 1"/>
    <property type="match status" value="1"/>
</dbReference>
<dbReference type="InterPro" id="IPR015424">
    <property type="entry name" value="PyrdxlP-dep_Trfase"/>
</dbReference>
<keyword evidence="2 3" id="KW-0663">Pyridoxal phosphate</keyword>
<dbReference type="InterPro" id="IPR015421">
    <property type="entry name" value="PyrdxlP-dep_Trfase_major"/>
</dbReference>
<dbReference type="SUPFAM" id="SSF53383">
    <property type="entry name" value="PLP-dependent transferases"/>
    <property type="match status" value="1"/>
</dbReference>
<keyword evidence="5" id="KW-1185">Reference proteome</keyword>
<dbReference type="GO" id="GO:0030170">
    <property type="term" value="F:pyridoxal phosphate binding"/>
    <property type="evidence" value="ECO:0007669"/>
    <property type="project" value="TreeGrafter"/>
</dbReference>
<dbReference type="GO" id="GO:0000271">
    <property type="term" value="P:polysaccharide biosynthetic process"/>
    <property type="evidence" value="ECO:0007669"/>
    <property type="project" value="TreeGrafter"/>
</dbReference>
<evidence type="ECO:0000256" key="2">
    <source>
        <dbReference type="PIRSR" id="PIRSR000390-2"/>
    </source>
</evidence>
<reference evidence="4 5" key="1">
    <citation type="submission" date="2020-07" db="EMBL/GenBank/DDBJ databases">
        <title>Vallitalea guaymasensis genome.</title>
        <authorList>
            <person name="Postec A."/>
        </authorList>
    </citation>
    <scope>NUCLEOTIDE SEQUENCE [LARGE SCALE GENOMIC DNA]</scope>
    <source>
        <strain evidence="4 5">Ra1766G1</strain>
    </source>
</reference>
<dbReference type="InterPro" id="IPR015422">
    <property type="entry name" value="PyrdxlP-dep_Trfase_small"/>
</dbReference>
<dbReference type="EMBL" id="CP058561">
    <property type="protein sequence ID" value="QUH30218.1"/>
    <property type="molecule type" value="Genomic_DNA"/>
</dbReference>
<dbReference type="KEGG" id="vgu:HYG85_15415"/>